<dbReference type="GO" id="GO:0000725">
    <property type="term" value="P:recombinational repair"/>
    <property type="evidence" value="ECO:0007669"/>
    <property type="project" value="TreeGrafter"/>
</dbReference>
<dbReference type="PROSITE" id="PS51198">
    <property type="entry name" value="UVRD_HELICASE_ATP_BIND"/>
    <property type="match status" value="1"/>
</dbReference>
<comment type="catalytic activity">
    <reaction evidence="8">
        <text>ATP + H2O = ADP + phosphate + H(+)</text>
        <dbReference type="Rhea" id="RHEA:13065"/>
        <dbReference type="ChEBI" id="CHEBI:15377"/>
        <dbReference type="ChEBI" id="CHEBI:15378"/>
        <dbReference type="ChEBI" id="CHEBI:30616"/>
        <dbReference type="ChEBI" id="CHEBI:43474"/>
        <dbReference type="ChEBI" id="CHEBI:456216"/>
        <dbReference type="EC" id="5.6.2.4"/>
    </reaction>
</comment>
<evidence type="ECO:0000256" key="3">
    <source>
        <dbReference type="ARBA" id="ARBA00022806"/>
    </source>
</evidence>
<sequence>MTEIGTKLIDSGEILKDLDHPFRVSAGPGSGKTYWLISHIRNVLRNSKRLTPASRIACITYTTVASEEIKSRLNEGGNRVDISTIHGFLYTNIIKTYAYLLKDEKNDYLVSIKDLNGHEEHRPLGFFHKWINQNPAYSYLRNTPDEIATSIECLKDLSWRIVDDECKLVLRNPYKGGKKYRTSDKVLSFPSTKQELLLNYKKLFWQSGLIHHEDVLYLSYRILKENPEICRYLSMRYPYIFIDEFQDTNPIQTKIITWLANAGSIIGVIGDPAQSIYQFQDARRDDFIEFNLPGLVRYEIENNRRSTNKIISLLNYVRKDDALKQKGVRDEEGSDILVVISDNQEKIRSFFDEEAKRLDKYTEICIITRYNDDLIKLKNQKGLTDNEIWDKFRIIDHDRESFFRRLFLSIEYANQGRYEIAVTEFLKVFRTDENGKFKKLLKGSACSDLIKRSVVLIILEYFITNWETLNKMSLYDTHNNINAILDGVNGCDIRLPRIRNGGKFFDFAEKTSVVDLINSLKIVEDKSNIRTIHGAKGTEYQSVLLHLGKENELNNIINPNINGSKDDCRIYYVALSRAKDFMCISVPSLSKEVKARLVELGMKVIEI</sequence>
<gene>
    <name evidence="10" type="ORF">ASZ90_013230</name>
</gene>
<dbReference type="GO" id="GO:0016787">
    <property type="term" value="F:hydrolase activity"/>
    <property type="evidence" value="ECO:0007669"/>
    <property type="project" value="UniProtKB-KW"/>
</dbReference>
<keyword evidence="4" id="KW-0067">ATP-binding</keyword>
<dbReference type="PANTHER" id="PTHR11070">
    <property type="entry name" value="UVRD / RECB / PCRA DNA HELICASE FAMILY MEMBER"/>
    <property type="match status" value="1"/>
</dbReference>
<dbReference type="EMBL" id="LNQE01001464">
    <property type="protein sequence ID" value="KUG17086.1"/>
    <property type="molecule type" value="Genomic_DNA"/>
</dbReference>
<dbReference type="InterPro" id="IPR027417">
    <property type="entry name" value="P-loop_NTPase"/>
</dbReference>
<keyword evidence="5" id="KW-0413">Isomerase</keyword>
<evidence type="ECO:0000256" key="1">
    <source>
        <dbReference type="ARBA" id="ARBA00022741"/>
    </source>
</evidence>
<dbReference type="GO" id="GO:0003677">
    <property type="term" value="F:DNA binding"/>
    <property type="evidence" value="ECO:0007669"/>
    <property type="project" value="InterPro"/>
</dbReference>
<organism evidence="10">
    <name type="scientific">hydrocarbon metagenome</name>
    <dbReference type="NCBI Taxonomy" id="938273"/>
    <lineage>
        <taxon>unclassified sequences</taxon>
        <taxon>metagenomes</taxon>
        <taxon>ecological metagenomes</taxon>
    </lineage>
</organism>
<dbReference type="InterPro" id="IPR000212">
    <property type="entry name" value="DNA_helicase_UvrD/REP"/>
</dbReference>
<dbReference type="AlphaFoldDB" id="A0A0W8F8H9"/>
<dbReference type="Pfam" id="PF00580">
    <property type="entry name" value="UvrD-helicase"/>
    <property type="match status" value="1"/>
</dbReference>
<evidence type="ECO:0000256" key="5">
    <source>
        <dbReference type="ARBA" id="ARBA00023235"/>
    </source>
</evidence>
<evidence type="ECO:0000256" key="2">
    <source>
        <dbReference type="ARBA" id="ARBA00022801"/>
    </source>
</evidence>
<evidence type="ECO:0000259" key="9">
    <source>
        <dbReference type="PROSITE" id="PS51198"/>
    </source>
</evidence>
<keyword evidence="3 10" id="KW-0347">Helicase</keyword>
<evidence type="ECO:0000256" key="4">
    <source>
        <dbReference type="ARBA" id="ARBA00022840"/>
    </source>
</evidence>
<evidence type="ECO:0000256" key="8">
    <source>
        <dbReference type="ARBA" id="ARBA00048988"/>
    </source>
</evidence>
<dbReference type="GO" id="GO:0043138">
    <property type="term" value="F:3'-5' DNA helicase activity"/>
    <property type="evidence" value="ECO:0007669"/>
    <property type="project" value="UniProtKB-EC"/>
</dbReference>
<dbReference type="GO" id="GO:0005829">
    <property type="term" value="C:cytosol"/>
    <property type="evidence" value="ECO:0007669"/>
    <property type="project" value="TreeGrafter"/>
</dbReference>
<dbReference type="EC" id="5.6.2.4" evidence="7"/>
<comment type="catalytic activity">
    <reaction evidence="6">
        <text>Couples ATP hydrolysis with the unwinding of duplex DNA by translocating in the 3'-5' direction.</text>
        <dbReference type="EC" id="5.6.2.4"/>
    </reaction>
</comment>
<keyword evidence="1" id="KW-0547">Nucleotide-binding</keyword>
<reference evidence="10" key="1">
    <citation type="journal article" date="2015" name="Proc. Natl. Acad. Sci. U.S.A.">
        <title>Networks of energetic and metabolic interactions define dynamics in microbial communities.</title>
        <authorList>
            <person name="Embree M."/>
            <person name="Liu J.K."/>
            <person name="Al-Bassam M.M."/>
            <person name="Zengler K."/>
        </authorList>
    </citation>
    <scope>NUCLEOTIDE SEQUENCE</scope>
</reference>
<dbReference type="InterPro" id="IPR014017">
    <property type="entry name" value="DNA_helicase_UvrD-like_C"/>
</dbReference>
<evidence type="ECO:0000313" key="10">
    <source>
        <dbReference type="EMBL" id="KUG17086.1"/>
    </source>
</evidence>
<proteinExistence type="predicted"/>
<protein>
    <recommendedName>
        <fullName evidence="7">DNA 3'-5' helicase</fullName>
        <ecNumber evidence="7">5.6.2.4</ecNumber>
    </recommendedName>
</protein>
<keyword evidence="2" id="KW-0378">Hydrolase</keyword>
<evidence type="ECO:0000256" key="7">
    <source>
        <dbReference type="ARBA" id="ARBA00034808"/>
    </source>
</evidence>
<feature type="domain" description="UvrD-like helicase ATP-binding" evidence="9">
    <location>
        <begin position="5"/>
        <end position="307"/>
    </location>
</feature>
<dbReference type="Pfam" id="PF13361">
    <property type="entry name" value="UvrD_C"/>
    <property type="match status" value="1"/>
</dbReference>
<dbReference type="PANTHER" id="PTHR11070:SF3">
    <property type="entry name" value="DNA 3'-5' HELICASE"/>
    <property type="match status" value="1"/>
</dbReference>
<dbReference type="SUPFAM" id="SSF52540">
    <property type="entry name" value="P-loop containing nucleoside triphosphate hydrolases"/>
    <property type="match status" value="1"/>
</dbReference>
<dbReference type="InterPro" id="IPR014016">
    <property type="entry name" value="UvrD-like_ATP-bd"/>
</dbReference>
<dbReference type="GO" id="GO:0005524">
    <property type="term" value="F:ATP binding"/>
    <property type="evidence" value="ECO:0007669"/>
    <property type="project" value="UniProtKB-KW"/>
</dbReference>
<comment type="caution">
    <text evidence="10">The sequence shown here is derived from an EMBL/GenBank/DDBJ whole genome shotgun (WGS) entry which is preliminary data.</text>
</comment>
<evidence type="ECO:0000256" key="6">
    <source>
        <dbReference type="ARBA" id="ARBA00034617"/>
    </source>
</evidence>
<name>A0A0W8F8H9_9ZZZZ</name>
<dbReference type="Gene3D" id="3.40.50.300">
    <property type="entry name" value="P-loop containing nucleotide triphosphate hydrolases"/>
    <property type="match status" value="2"/>
</dbReference>
<accession>A0A0W8F8H9</accession>